<evidence type="ECO:0000313" key="7">
    <source>
        <dbReference type="Proteomes" id="UP000246744"/>
    </source>
</evidence>
<comment type="caution">
    <text evidence="6">The sequence shown here is derived from an EMBL/GenBank/DDBJ whole genome shotgun (WGS) entry which is preliminary data.</text>
</comment>
<reference evidence="6 7" key="1">
    <citation type="submission" date="2018-05" db="EMBL/GenBank/DDBJ databases">
        <title>Genomic Encyclopedia of Type Strains, Phase IV (KMG-IV): sequencing the most valuable type-strain genomes for metagenomic binning, comparative biology and taxonomic classification.</title>
        <authorList>
            <person name="Goeker M."/>
        </authorList>
    </citation>
    <scope>NUCLEOTIDE SEQUENCE [LARGE SCALE GENOMIC DNA]</scope>
    <source>
        <strain evidence="6 7">DSM 19579</strain>
    </source>
</reference>
<keyword evidence="5" id="KW-0732">Signal</keyword>
<evidence type="ECO:0000256" key="4">
    <source>
        <dbReference type="RuleBase" id="RU361169"/>
    </source>
</evidence>
<evidence type="ECO:0000256" key="2">
    <source>
        <dbReference type="ARBA" id="ARBA00022801"/>
    </source>
</evidence>
<proteinExistence type="inferred from homology"/>
<keyword evidence="2 4" id="KW-0378">Hydrolase</keyword>
<dbReference type="EMBL" id="QGTS01000003">
    <property type="protein sequence ID" value="PWW10895.1"/>
    <property type="molecule type" value="Genomic_DNA"/>
</dbReference>
<name>A0A317Q555_9ENTR</name>
<dbReference type="SMART" id="SM00710">
    <property type="entry name" value="PbH1"/>
    <property type="match status" value="4"/>
</dbReference>
<keyword evidence="7" id="KW-1185">Reference proteome</keyword>
<keyword evidence="3 4" id="KW-0326">Glycosidase</keyword>
<dbReference type="InterPro" id="IPR051801">
    <property type="entry name" value="GH28_Enzymes"/>
</dbReference>
<dbReference type="Proteomes" id="UP000246744">
    <property type="component" value="Unassembled WGS sequence"/>
</dbReference>
<gene>
    <name evidence="6" type="ORF">DES37_103272</name>
</gene>
<dbReference type="InterPro" id="IPR011050">
    <property type="entry name" value="Pectin_lyase_fold/virulence"/>
</dbReference>
<evidence type="ECO:0000313" key="6">
    <source>
        <dbReference type="EMBL" id="PWW10895.1"/>
    </source>
</evidence>
<sequence>MKKTLLAVICCAALTPVLSYAARSATCSPVTFGGKGDGKTLNTQAIQRALQQCHDLGGGTVSLTPGIWLSGPLQLLSNTTLDIPKGAVLQASNQEGKFVPAFIGHPAKVNEAFIFASHASHVNLTGGGTLNGDGEQTWWPDALAMRAQVHSGNKKAFTDRFPGIPVANGFPRPWFVEFNDVTQGRIDGLHLTNSPMWNIVIRNSANIAIHKVNITNPVTSPNTDGIDIVSSHDVTVSHADIRTGDDNIAIKSGLVPGSAASASNITVSDSVMRDGHGISVGSETANGIGKVTVQRITFLKTENGIRIKSARDRGNQIGPLVASQLTMTNVATPILVTDSYGGQSGAQGHQEIAPIASAPRTATTPKIDGVQITELKATGAQTAMILSGLPESIVNGIRFDKIQIESQTGILARYVNGDLHRVRVMAANGKPLEKGPAVSLEMR</sequence>
<protein>
    <submittedName>
        <fullName evidence="6">Polygalacturonase</fullName>
    </submittedName>
</protein>
<evidence type="ECO:0000256" key="5">
    <source>
        <dbReference type="SAM" id="SignalP"/>
    </source>
</evidence>
<dbReference type="PANTHER" id="PTHR31339:SF9">
    <property type="entry name" value="PLASMIN AND FIBRONECTIN-BINDING PROTEIN A"/>
    <property type="match status" value="1"/>
</dbReference>
<dbReference type="InterPro" id="IPR000743">
    <property type="entry name" value="Glyco_hydro_28"/>
</dbReference>
<comment type="similarity">
    <text evidence="1 4">Belongs to the glycosyl hydrolase 28 family.</text>
</comment>
<organism evidence="6 7">
    <name type="scientific">Mangrovibacter plantisponsor</name>
    <dbReference type="NCBI Taxonomy" id="451513"/>
    <lineage>
        <taxon>Bacteria</taxon>
        <taxon>Pseudomonadati</taxon>
        <taxon>Pseudomonadota</taxon>
        <taxon>Gammaproteobacteria</taxon>
        <taxon>Enterobacterales</taxon>
        <taxon>Enterobacteriaceae</taxon>
        <taxon>Mangrovibacter</taxon>
    </lineage>
</organism>
<dbReference type="PROSITE" id="PS00502">
    <property type="entry name" value="POLYGALACTURONASE"/>
    <property type="match status" value="1"/>
</dbReference>
<dbReference type="GO" id="GO:0005975">
    <property type="term" value="P:carbohydrate metabolic process"/>
    <property type="evidence" value="ECO:0007669"/>
    <property type="project" value="InterPro"/>
</dbReference>
<evidence type="ECO:0000256" key="1">
    <source>
        <dbReference type="ARBA" id="ARBA00008834"/>
    </source>
</evidence>
<dbReference type="InterPro" id="IPR012334">
    <property type="entry name" value="Pectin_lyas_fold"/>
</dbReference>
<dbReference type="SUPFAM" id="SSF51126">
    <property type="entry name" value="Pectin lyase-like"/>
    <property type="match status" value="1"/>
</dbReference>
<dbReference type="Pfam" id="PF00295">
    <property type="entry name" value="Glyco_hydro_28"/>
    <property type="match status" value="1"/>
</dbReference>
<feature type="chain" id="PRO_5016333829" evidence="5">
    <location>
        <begin position="22"/>
        <end position="443"/>
    </location>
</feature>
<dbReference type="AlphaFoldDB" id="A0A317Q555"/>
<accession>A0A317Q555</accession>
<feature type="signal peptide" evidence="5">
    <location>
        <begin position="1"/>
        <end position="21"/>
    </location>
</feature>
<dbReference type="GO" id="GO:0004650">
    <property type="term" value="F:polygalacturonase activity"/>
    <property type="evidence" value="ECO:0007669"/>
    <property type="project" value="InterPro"/>
</dbReference>
<dbReference type="Gene3D" id="2.160.20.10">
    <property type="entry name" value="Single-stranded right-handed beta-helix, Pectin lyase-like"/>
    <property type="match status" value="1"/>
</dbReference>
<dbReference type="InterPro" id="IPR006626">
    <property type="entry name" value="PbH1"/>
</dbReference>
<dbReference type="PANTHER" id="PTHR31339">
    <property type="entry name" value="PECTIN LYASE-RELATED"/>
    <property type="match status" value="1"/>
</dbReference>
<evidence type="ECO:0000256" key="3">
    <source>
        <dbReference type="ARBA" id="ARBA00023295"/>
    </source>
</evidence>
<dbReference type="OrthoDB" id="9795222at2"/>
<dbReference type="RefSeq" id="WP_110025231.1">
    <property type="nucleotide sequence ID" value="NZ_QGTS01000003.1"/>
</dbReference>